<accession>A0ABV4HY58</accession>
<dbReference type="InterPro" id="IPR002543">
    <property type="entry name" value="FtsK_dom"/>
</dbReference>
<dbReference type="InterPro" id="IPR008984">
    <property type="entry name" value="SMAD_FHA_dom_sf"/>
</dbReference>
<evidence type="ECO:0000259" key="6">
    <source>
        <dbReference type="PROSITE" id="PS50006"/>
    </source>
</evidence>
<dbReference type="Gene3D" id="2.60.200.20">
    <property type="match status" value="1"/>
</dbReference>
<evidence type="ECO:0000313" key="8">
    <source>
        <dbReference type="EMBL" id="MEZ0491205.1"/>
    </source>
</evidence>
<name>A0ABV4HY58_9ACTN</name>
<evidence type="ECO:0000313" key="9">
    <source>
        <dbReference type="Proteomes" id="UP001566476"/>
    </source>
</evidence>
<dbReference type="RefSeq" id="WP_370717228.1">
    <property type="nucleotide sequence ID" value="NZ_JBGGTQ010000001.1"/>
</dbReference>
<feature type="binding site" evidence="4">
    <location>
        <begin position="903"/>
        <end position="910"/>
    </location>
    <ligand>
        <name>ATP</name>
        <dbReference type="ChEBI" id="CHEBI:30616"/>
    </ligand>
</feature>
<dbReference type="Gene3D" id="3.40.50.300">
    <property type="entry name" value="P-loop containing nucleotide triphosphate hydrolases"/>
    <property type="match status" value="4"/>
</dbReference>
<dbReference type="Pfam" id="PF01580">
    <property type="entry name" value="FtsK_SpoIIIE"/>
    <property type="match status" value="2"/>
</dbReference>
<dbReference type="SMART" id="SM00382">
    <property type="entry name" value="AAA"/>
    <property type="match status" value="3"/>
</dbReference>
<dbReference type="SUPFAM" id="SSF49879">
    <property type="entry name" value="SMAD/FHA domain"/>
    <property type="match status" value="1"/>
</dbReference>
<evidence type="ECO:0000259" key="7">
    <source>
        <dbReference type="PROSITE" id="PS50901"/>
    </source>
</evidence>
<evidence type="ECO:0000256" key="5">
    <source>
        <dbReference type="SAM" id="MobiDB-lite"/>
    </source>
</evidence>
<feature type="domain" description="FtsK" evidence="7">
    <location>
        <begin position="584"/>
        <end position="768"/>
    </location>
</feature>
<organism evidence="8 9">
    <name type="scientific">Kineococcus mangrovi</name>
    <dbReference type="NCBI Taxonomy" id="1660183"/>
    <lineage>
        <taxon>Bacteria</taxon>
        <taxon>Bacillati</taxon>
        <taxon>Actinomycetota</taxon>
        <taxon>Actinomycetes</taxon>
        <taxon>Kineosporiales</taxon>
        <taxon>Kineosporiaceae</taxon>
        <taxon>Kineococcus</taxon>
    </lineage>
</organism>
<comment type="caution">
    <text evidence="8">The sequence shown here is derived from an EMBL/GenBank/DDBJ whole genome shotgun (WGS) entry which is preliminary data.</text>
</comment>
<keyword evidence="1" id="KW-0597">Phosphoprotein</keyword>
<dbReference type="EMBL" id="JBGGTQ010000001">
    <property type="protein sequence ID" value="MEZ0491205.1"/>
    <property type="molecule type" value="Genomic_DNA"/>
</dbReference>
<keyword evidence="9" id="KW-1185">Reference proteome</keyword>
<dbReference type="PANTHER" id="PTHR22683:SF1">
    <property type="entry name" value="TYPE VII SECRETION SYSTEM PROTEIN ESSC"/>
    <property type="match status" value="1"/>
</dbReference>
<evidence type="ECO:0000256" key="3">
    <source>
        <dbReference type="ARBA" id="ARBA00022840"/>
    </source>
</evidence>
<feature type="binding site" evidence="4">
    <location>
        <begin position="602"/>
        <end position="609"/>
    </location>
    <ligand>
        <name>ATP</name>
        <dbReference type="ChEBI" id="CHEBI:30616"/>
    </ligand>
</feature>
<dbReference type="InterPro" id="IPR000253">
    <property type="entry name" value="FHA_dom"/>
</dbReference>
<gene>
    <name evidence="8" type="ORF">AB2L28_03015</name>
</gene>
<dbReference type="PANTHER" id="PTHR22683">
    <property type="entry name" value="SPORULATION PROTEIN RELATED"/>
    <property type="match status" value="1"/>
</dbReference>
<dbReference type="SMART" id="SM00240">
    <property type="entry name" value="FHA"/>
    <property type="match status" value="1"/>
</dbReference>
<evidence type="ECO:0000256" key="1">
    <source>
        <dbReference type="ARBA" id="ARBA00022553"/>
    </source>
</evidence>
<keyword evidence="3 4" id="KW-0067">ATP-binding</keyword>
<dbReference type="Proteomes" id="UP001566476">
    <property type="component" value="Unassembled WGS sequence"/>
</dbReference>
<dbReference type="InterPro" id="IPR003593">
    <property type="entry name" value="AAA+_ATPase"/>
</dbReference>
<feature type="compositionally biased region" description="Basic and acidic residues" evidence="5">
    <location>
        <begin position="291"/>
        <end position="309"/>
    </location>
</feature>
<keyword evidence="2 4" id="KW-0547">Nucleotide-binding</keyword>
<sequence length="1295" mass="134075">MPFRMTVLGVDVLVEVPAGTTLAEAREEFEEVTGPWPRDWPRAWGLDAGAVLGFPPLLAGTRWPPPTRPAGSADVELLVAAGPDAGTGFPLAPGRHVVGRDGTGTGVVLTDLSVSRRHAELRVDSPGTCTDVTVRDLGSLNGTRLLRTGGADPTGEEFLLAPGSSFAVGDTVLRRGPVTVAAAAVQPDGQGHLLVNRPPRLLAEPDVRTWRWPADAPGADAPGPPWLGLLVPLAVAVVLALVWTPLSLLLGLASPVVAGGQWWGQRRRHRRVAARAAAELAAARAAVRREHGEALRRETTSRRERHPGADEVLAEVTGRGDRLFRRRPTDPDHLTIRVGLGEVASSTASVREDAGPASRLGDVPVVLDLAAGAVGVSGPGDRVAAAVGWWLVQLAAWQSPADVRLVTGPEWEWTHPLPHHEGPAADGDLLAGPLAEVRARAGGRPGPALVVVLDPVARWHADARLTELLTDGPGVGVHTVCAGAEPAELPPACRSVVDLGAPVPVVRTAGRDHPFRPDGVTEEWADDLARAAAPLRDAGTPAADALPVDVHLLDLTGRPDADTLRRVWADPPPGLPAVVGADAAGPVVVDLVRDGPHTLLAGTTGAGKSVLLTTLVLALALRTPPEGLQFVLVDYKGGAAFGGCTGLPHVAGLVTDLDDQLAARVLRSLRAEVRRRERVLAAAGAADVAALEPGVLPRLVVVVDEFRVLSQEVPEFVDGLVRLAAVGRSLGVHLVLATQRPAGVVSPEIRANTDLRLALRVQDRADAEDVVGDPRPAAFTVPGRALLRSTTAGVRPFQAARLRGPARRAVTVEAVDPFVPAVPARAEVDELPALVETVRAAAAGRRRPPAPWLPPLPEVVGPEDLPRSAGEGLAWGLADRPERQDRAVVRWDLDAGSHLLVVGGVRSGRTTLLHRLAVEAGHRPDVEVHVLDGGGELRALAGTGGTGSVVGREEVWRAGRVLERLQAEVDARRAAPTPGGLLVLVVDGWESWSAALAAADPVTGTDPLLRLLREGSGAGLRVVVAGDRQCLTGAVAATAGQVVLLRTADRGDASLLGVRPAEVPRAAVPGRGLLVADGRATEVQVARPREPGPPRPTRLSVAPLPRRCPVPAPSPAGLVLGRGGDDAGPVAVAVDPVLLVAGPAGSGRTTALRALAAQDPGSVWARSADAGTVRTALAEGRLVLVDDVTRPLPVATEEALVGALQDGRAARVVVAGDGQELAGSFRGVAAVARTLARTTVLLGRADRVPADVLGRRPVLAPGPGPGAGFVVLDGVWTSVRVGLADSAADCPTVVG</sequence>
<feature type="region of interest" description="Disordered" evidence="5">
    <location>
        <begin position="1086"/>
        <end position="1107"/>
    </location>
</feature>
<evidence type="ECO:0000256" key="2">
    <source>
        <dbReference type="ARBA" id="ARBA00022741"/>
    </source>
</evidence>
<dbReference type="PROSITE" id="PS50901">
    <property type="entry name" value="FTSK"/>
    <property type="match status" value="2"/>
</dbReference>
<dbReference type="PROSITE" id="PS50006">
    <property type="entry name" value="FHA_DOMAIN"/>
    <property type="match status" value="1"/>
</dbReference>
<proteinExistence type="predicted"/>
<dbReference type="InterPro" id="IPR050206">
    <property type="entry name" value="FtsK/SpoIIIE/SftA"/>
</dbReference>
<dbReference type="InterPro" id="IPR032030">
    <property type="entry name" value="YscD_cytoplasmic_dom"/>
</dbReference>
<feature type="domain" description="FtsK" evidence="7">
    <location>
        <begin position="886"/>
        <end position="1064"/>
    </location>
</feature>
<dbReference type="InterPro" id="IPR027417">
    <property type="entry name" value="P-loop_NTPase"/>
</dbReference>
<dbReference type="CDD" id="cd00060">
    <property type="entry name" value="FHA"/>
    <property type="match status" value="1"/>
</dbReference>
<protein>
    <submittedName>
        <fullName evidence="8">FtsK/SpoIIIE domain-containing protein</fullName>
    </submittedName>
</protein>
<feature type="domain" description="FHA" evidence="6">
    <location>
        <begin position="96"/>
        <end position="145"/>
    </location>
</feature>
<evidence type="ECO:0000256" key="4">
    <source>
        <dbReference type="PROSITE-ProRule" id="PRU00289"/>
    </source>
</evidence>
<dbReference type="SUPFAM" id="SSF52540">
    <property type="entry name" value="P-loop containing nucleoside triphosphate hydrolases"/>
    <property type="match status" value="3"/>
</dbReference>
<reference evidence="8 9" key="1">
    <citation type="submission" date="2024-07" db="EMBL/GenBank/DDBJ databases">
        <authorList>
            <person name="Thanompreechachai J."/>
            <person name="Duangmal K."/>
        </authorList>
    </citation>
    <scope>NUCLEOTIDE SEQUENCE [LARGE SCALE GENOMIC DNA]</scope>
    <source>
        <strain evidence="8 9">TBRC 1896</strain>
    </source>
</reference>
<dbReference type="Pfam" id="PF16697">
    <property type="entry name" value="Yop-YscD_cpl"/>
    <property type="match status" value="1"/>
</dbReference>
<feature type="region of interest" description="Disordered" evidence="5">
    <location>
        <begin position="291"/>
        <end position="312"/>
    </location>
</feature>